<evidence type="ECO:0000259" key="1">
    <source>
        <dbReference type="Pfam" id="PF03372"/>
    </source>
</evidence>
<reference evidence="2 3" key="1">
    <citation type="submission" date="2015-05" db="EMBL/GenBank/DDBJ databases">
        <title>Draft genome sequence of Microvirga vignae strain BR3299, a novel nitrogen fixing bacteria isolated from Brazil semi-aired region.</title>
        <authorList>
            <person name="Zilli J.E."/>
            <person name="Passos S.R."/>
            <person name="Leite J."/>
            <person name="Baldani J.I."/>
            <person name="Xavier G.R."/>
            <person name="Rumjaneck N.G."/>
            <person name="Simoes-Araujo J.L."/>
        </authorList>
    </citation>
    <scope>NUCLEOTIDE SEQUENCE [LARGE SCALE GENOMIC DNA]</scope>
    <source>
        <strain evidence="2 3">BR3299</strain>
    </source>
</reference>
<evidence type="ECO:0000313" key="2">
    <source>
        <dbReference type="EMBL" id="KLK93266.1"/>
    </source>
</evidence>
<sequence length="280" mass="31266">MKLVTWNIQWGLGCDGKVDLKRIVETAKALSDADVFCFQEISHGFAPHDGGEDQPALLAALLPGYTPIFRPAVERRDANGRLQVFGNMVLSRLAVLEIASHMLPWPATECRSMQRQALEVTVQTDLGPVRVTTCHLEYYSVEHRQAQVEHIRKVHENYEMRSRLAYRDTSEGPYRTLPVPVGAIVCGDFNLGPDDPLHSEMLKPFASGIPTFVDAWMVKHGVAPHAPTTGVADFKQWPQGPHCRDYVFVSENMADRITDLRVDVETTASDHQPVAITLRA</sequence>
<dbReference type="PANTHER" id="PTHR14859">
    <property type="entry name" value="CALCOFLUOR WHITE HYPERSENSITIVE PROTEIN PRECURSOR"/>
    <property type="match status" value="1"/>
</dbReference>
<dbReference type="EMBL" id="LCYG01000021">
    <property type="protein sequence ID" value="KLK93266.1"/>
    <property type="molecule type" value="Genomic_DNA"/>
</dbReference>
<gene>
    <name evidence="2" type="ORF">AA309_09735</name>
</gene>
<dbReference type="SUPFAM" id="SSF56219">
    <property type="entry name" value="DNase I-like"/>
    <property type="match status" value="1"/>
</dbReference>
<dbReference type="PATRIC" id="fig|1225564.3.peg.2586"/>
<dbReference type="GO" id="GO:0003824">
    <property type="term" value="F:catalytic activity"/>
    <property type="evidence" value="ECO:0007669"/>
    <property type="project" value="InterPro"/>
</dbReference>
<dbReference type="Pfam" id="PF03372">
    <property type="entry name" value="Exo_endo_phos"/>
    <property type="match status" value="1"/>
</dbReference>
<protein>
    <recommendedName>
        <fullName evidence="1">Endonuclease/exonuclease/phosphatase domain-containing protein</fullName>
    </recommendedName>
</protein>
<dbReference type="STRING" id="1225564.AA309_09735"/>
<dbReference type="InterPro" id="IPR036691">
    <property type="entry name" value="Endo/exonu/phosph_ase_sf"/>
</dbReference>
<dbReference type="Proteomes" id="UP000035489">
    <property type="component" value="Unassembled WGS sequence"/>
</dbReference>
<dbReference type="Gene3D" id="3.60.10.10">
    <property type="entry name" value="Endonuclease/exonuclease/phosphatase"/>
    <property type="match status" value="1"/>
</dbReference>
<organism evidence="2 3">
    <name type="scientific">Microvirga vignae</name>
    <dbReference type="NCBI Taxonomy" id="1225564"/>
    <lineage>
        <taxon>Bacteria</taxon>
        <taxon>Pseudomonadati</taxon>
        <taxon>Pseudomonadota</taxon>
        <taxon>Alphaproteobacteria</taxon>
        <taxon>Hyphomicrobiales</taxon>
        <taxon>Methylobacteriaceae</taxon>
        <taxon>Microvirga</taxon>
    </lineage>
</organism>
<keyword evidence="3" id="KW-1185">Reference proteome</keyword>
<dbReference type="PANTHER" id="PTHR14859:SF1">
    <property type="entry name" value="PGAP2-INTERACTING PROTEIN"/>
    <property type="match status" value="1"/>
</dbReference>
<dbReference type="InterPro" id="IPR005135">
    <property type="entry name" value="Endo/exonuclease/phosphatase"/>
</dbReference>
<dbReference type="OrthoDB" id="9813425at2"/>
<comment type="caution">
    <text evidence="2">The sequence shown here is derived from an EMBL/GenBank/DDBJ whole genome shotgun (WGS) entry which is preliminary data.</text>
</comment>
<proteinExistence type="predicted"/>
<dbReference type="GO" id="GO:0006506">
    <property type="term" value="P:GPI anchor biosynthetic process"/>
    <property type="evidence" value="ECO:0007669"/>
    <property type="project" value="TreeGrafter"/>
</dbReference>
<feature type="domain" description="Endonuclease/exonuclease/phosphatase" evidence="1">
    <location>
        <begin position="4"/>
        <end position="271"/>
    </location>
</feature>
<dbReference type="InterPro" id="IPR051916">
    <property type="entry name" value="GPI-anchor_lipid_remodeler"/>
</dbReference>
<dbReference type="GO" id="GO:0016020">
    <property type="term" value="C:membrane"/>
    <property type="evidence" value="ECO:0007669"/>
    <property type="project" value="GOC"/>
</dbReference>
<evidence type="ECO:0000313" key="3">
    <source>
        <dbReference type="Proteomes" id="UP000035489"/>
    </source>
</evidence>
<dbReference type="AlphaFoldDB" id="A0A0H1REG4"/>
<name>A0A0H1REG4_9HYPH</name>
<dbReference type="RefSeq" id="WP_047188812.1">
    <property type="nucleotide sequence ID" value="NZ_LCYG01000021.1"/>
</dbReference>
<accession>A0A0H1REG4</accession>